<comment type="subcellular location">
    <subcellularLocation>
        <location evidence="1">Membrane</location>
        <topology evidence="1">Multi-pass membrane protein</topology>
    </subcellularLocation>
</comment>
<dbReference type="FunFam" id="3.40.190.10:FF:000175">
    <property type="entry name" value="Glutamate receptor"/>
    <property type="match status" value="1"/>
</dbReference>
<evidence type="ECO:0000256" key="8">
    <source>
        <dbReference type="ARBA" id="ARBA00023136"/>
    </source>
</evidence>
<dbReference type="SMART" id="SM00175">
    <property type="entry name" value="RAB"/>
    <property type="match status" value="1"/>
</dbReference>
<keyword evidence="10" id="KW-0325">Glycoprotein</keyword>
<dbReference type="GO" id="GO:0016020">
    <property type="term" value="C:membrane"/>
    <property type="evidence" value="ECO:0007669"/>
    <property type="project" value="UniProtKB-SubCell"/>
</dbReference>
<evidence type="ECO:0000256" key="11">
    <source>
        <dbReference type="ARBA" id="ARBA00023286"/>
    </source>
</evidence>
<evidence type="ECO:0000256" key="6">
    <source>
        <dbReference type="ARBA" id="ARBA00022989"/>
    </source>
</evidence>
<keyword evidence="16" id="KW-1185">Reference proteome</keyword>
<dbReference type="FunFam" id="3.40.190.10:FF:000054">
    <property type="entry name" value="Glutamate receptor"/>
    <property type="match status" value="1"/>
</dbReference>
<accession>A0AAV6LU82</accession>
<dbReference type="SMART" id="SM00079">
    <property type="entry name" value="PBPe"/>
    <property type="match status" value="1"/>
</dbReference>
<evidence type="ECO:0000256" key="2">
    <source>
        <dbReference type="ARBA" id="ARBA00008685"/>
    </source>
</evidence>
<dbReference type="PROSITE" id="PS51419">
    <property type="entry name" value="RAB"/>
    <property type="match status" value="1"/>
</dbReference>
<keyword evidence="3" id="KW-0813">Transport</keyword>
<evidence type="ECO:0000256" key="12">
    <source>
        <dbReference type="ARBA" id="ARBA00023303"/>
    </source>
</evidence>
<comment type="caution">
    <text evidence="15">The sequence shown here is derived from an EMBL/GenBank/DDBJ whole genome shotgun (WGS) entry which is preliminary data.</text>
</comment>
<keyword evidence="8 13" id="KW-0472">Membrane</keyword>
<keyword evidence="11" id="KW-1071">Ligand-gated ion channel</keyword>
<dbReference type="InterPro" id="IPR001320">
    <property type="entry name" value="Iontro_rcpt_C"/>
</dbReference>
<dbReference type="AlphaFoldDB" id="A0AAV6LU82"/>
<dbReference type="FunFam" id="3.40.50.2300:FF:000081">
    <property type="entry name" value="Glutamate receptor"/>
    <property type="match status" value="1"/>
</dbReference>
<keyword evidence="12" id="KW-0407">Ion channel</keyword>
<dbReference type="GO" id="GO:0003924">
    <property type="term" value="F:GTPase activity"/>
    <property type="evidence" value="ECO:0007669"/>
    <property type="project" value="InterPro"/>
</dbReference>
<evidence type="ECO:0000256" key="9">
    <source>
        <dbReference type="ARBA" id="ARBA00023170"/>
    </source>
</evidence>
<name>A0AAV6LU82_9ROSI</name>
<dbReference type="InterPro" id="IPR044440">
    <property type="entry name" value="GABAb_receptor_plant_PBP1"/>
</dbReference>
<dbReference type="Pfam" id="PF00060">
    <property type="entry name" value="Lig_chan"/>
    <property type="match status" value="1"/>
</dbReference>
<proteinExistence type="inferred from homology"/>
<dbReference type="GO" id="GO:0015276">
    <property type="term" value="F:ligand-gated monoatomic ion channel activity"/>
    <property type="evidence" value="ECO:0007669"/>
    <property type="project" value="InterPro"/>
</dbReference>
<reference evidence="15 16" key="1">
    <citation type="journal article" date="2021" name="Hortic Res">
        <title>The domestication of Cucurbita argyrosperma as revealed by the genome of its wild relative.</title>
        <authorList>
            <person name="Barrera-Redondo J."/>
            <person name="Sanchez-de la Vega G."/>
            <person name="Aguirre-Liguori J.A."/>
            <person name="Castellanos-Morales G."/>
            <person name="Gutierrez-Guerrero Y.T."/>
            <person name="Aguirre-Dugua X."/>
            <person name="Aguirre-Planter E."/>
            <person name="Tenaillon M.I."/>
            <person name="Lira-Saade R."/>
            <person name="Eguiarte L.E."/>
        </authorList>
    </citation>
    <scope>NUCLEOTIDE SEQUENCE [LARGE SCALE GENOMIC DNA]</scope>
    <source>
        <strain evidence="15">JBR-2021</strain>
    </source>
</reference>
<dbReference type="InterPro" id="IPR019594">
    <property type="entry name" value="Glu/Gly-bd"/>
</dbReference>
<evidence type="ECO:0000313" key="16">
    <source>
        <dbReference type="Proteomes" id="UP000685013"/>
    </source>
</evidence>
<feature type="transmembrane region" description="Helical" evidence="13">
    <location>
        <begin position="636"/>
        <end position="654"/>
    </location>
</feature>
<keyword evidence="6 13" id="KW-1133">Transmembrane helix</keyword>
<dbReference type="GO" id="GO:0007165">
    <property type="term" value="P:signal transduction"/>
    <property type="evidence" value="ECO:0007669"/>
    <property type="project" value="UniProtKB-ARBA"/>
</dbReference>
<dbReference type="GO" id="GO:0009611">
    <property type="term" value="P:response to wounding"/>
    <property type="evidence" value="ECO:0007669"/>
    <property type="project" value="UniProtKB-ARBA"/>
</dbReference>
<gene>
    <name evidence="15" type="primary">GLR3.4</name>
    <name evidence="15" type="ORF">SDJN03_29795</name>
</gene>
<feature type="transmembrane region" description="Helical" evidence="13">
    <location>
        <begin position="666"/>
        <end position="690"/>
    </location>
</feature>
<evidence type="ECO:0000256" key="1">
    <source>
        <dbReference type="ARBA" id="ARBA00004141"/>
    </source>
</evidence>
<evidence type="ECO:0000256" key="13">
    <source>
        <dbReference type="SAM" id="Phobius"/>
    </source>
</evidence>
<evidence type="ECO:0000256" key="4">
    <source>
        <dbReference type="ARBA" id="ARBA00022692"/>
    </source>
</evidence>
<feature type="domain" description="Ionotropic glutamate receptor C-terminal" evidence="14">
    <location>
        <begin position="485"/>
        <end position="827"/>
    </location>
</feature>
<dbReference type="EMBL" id="JAGKQH010000020">
    <property type="protein sequence ID" value="KAG6570880.1"/>
    <property type="molecule type" value="Genomic_DNA"/>
</dbReference>
<dbReference type="Pfam" id="PF00071">
    <property type="entry name" value="Ras"/>
    <property type="match status" value="1"/>
</dbReference>
<dbReference type="InterPro" id="IPR015683">
    <property type="entry name" value="Ionotropic_Glu_rcpt"/>
</dbReference>
<evidence type="ECO:0000313" key="15">
    <source>
        <dbReference type="EMBL" id="KAG6570880.1"/>
    </source>
</evidence>
<evidence type="ECO:0000256" key="7">
    <source>
        <dbReference type="ARBA" id="ARBA00023065"/>
    </source>
</evidence>
<dbReference type="InterPro" id="IPR001806">
    <property type="entry name" value="Small_GTPase"/>
</dbReference>
<comment type="similarity">
    <text evidence="2">Belongs to the glutamate-gated ion channel (TC 1.A.10.1) family.</text>
</comment>
<sequence>MKVFWIRSGHWVRTIALIFALFFEIWMPLGVIGIGVSQNTNVSSSNPGVLNVGVLFTLDSVIGRSAQPAILAAVDDVNADNSVLPGTKLKLILHDTNCSGFLGTVEAMQMMEDEVVAAIGPQSSGIAHVISHVINELHIPLLSFGATDPTLSALQYPYFVRTTQSDHFQMNAIADMVDYFGWREVIAIFVDDDNGRSGISALSDALAKKRARISYKAAFSPGSPNSVISELLVSINLMESRVYIVHVNPDTGLSVFSLAKKLQMMSSGYVWIATDWLPSFLDSFETNSPDIMNHLQGVVALRHHTPDSDLKKNFVSKWKGLKYKKSSSFNSYALYAYDSVWLAARALDTFLKEGGHISFSTDPKLRENNGSILHLKSLRVFNGGEQLLQTIKRTNFTGVSGRIQFGDDRNLIHPAYDILNIGGTGTRRIGYWSNHSGLSTIAPENLYTKPLNASPNNHLYSVIWPGEVTSVPRGWVFPHNGKSLQIVVPNRVSYKAFVSKDKNPPGVKGYCIDVFEAALNLLPYPVPRTYILYGDGKDTPEYSNLVYEVSQNKYDAAVGDITIVTNRTKIVDFTQPFMESGLVVVTVVNEEKSSPWAFLRPFTVQMWAVTAIFFIFVGAVVWILEHRTNEEFRGPPRQQLITIFWFSFSTMFFSHKENTVSTLGRLVLIIWLFVVLIINSSYTASLTSILTVQQLTSKIEGIDSLISGTDAIGVQEGSFALNYLINELSIAASRIVKLKNQEEYADALRRGPGNGGVAAIVDELPYVELFLAGTNCIFRTVGQEFTKSGWGFAFQRDSPLAVDLSTAILQLSENGDLQKIHDKWLSRTECSMSLNQVDVNQLSLSSFWGLFLICGIACFIALSIFFFRVLFQYRRFTPETQPEVEDIEPAIHNVFPTMPQPCRKQPLRLSVKRQTALKRHAGQFLDSILACYSSTKPKAYAAVPDDATAASTVVEDAGFAAETLTPSVCHDHGLDKDLVSLKISLLGDSQIGKTSFLVKYVGNELDEGRSEQTGLNLMDKTLMVRGARISYSIWEVEGNKKSQDYIPTACKDSVAILFMFDLTSRRTLTGIVKWYRQARKYNQRAIPVLVGTKFDDFIQLPIDLQWAIANEARAYAKALNATLFFSSSTYNINVNKIFKFITAKLFDLPWTVERNLTVGEPIIDF</sequence>
<feature type="transmembrane region" description="Helical" evidence="13">
    <location>
        <begin position="12"/>
        <end position="36"/>
    </location>
</feature>
<dbReference type="GO" id="GO:1901701">
    <property type="term" value="P:cellular response to oxygen-containing compound"/>
    <property type="evidence" value="ECO:0007669"/>
    <property type="project" value="UniProtKB-ARBA"/>
</dbReference>
<dbReference type="CDD" id="cd13686">
    <property type="entry name" value="GluR_Plant"/>
    <property type="match status" value="1"/>
</dbReference>
<evidence type="ECO:0000259" key="14">
    <source>
        <dbReference type="SMART" id="SM00079"/>
    </source>
</evidence>
<evidence type="ECO:0000256" key="5">
    <source>
        <dbReference type="ARBA" id="ARBA00022729"/>
    </source>
</evidence>
<dbReference type="InterPro" id="IPR001828">
    <property type="entry name" value="ANF_lig-bd_rcpt"/>
</dbReference>
<protein>
    <submittedName>
        <fullName evidence="15">Glutamate receptor 3.4</fullName>
    </submittedName>
</protein>
<dbReference type="Pfam" id="PF01094">
    <property type="entry name" value="ANF_receptor"/>
    <property type="match status" value="1"/>
</dbReference>
<feature type="transmembrane region" description="Helical" evidence="13">
    <location>
        <begin position="604"/>
        <end position="624"/>
    </location>
</feature>
<dbReference type="FunFam" id="1.10.287.70:FF:000037">
    <property type="entry name" value="Glutamate receptor"/>
    <property type="match status" value="1"/>
</dbReference>
<dbReference type="Pfam" id="PF10613">
    <property type="entry name" value="Lig_chan-Glu_bd"/>
    <property type="match status" value="1"/>
</dbReference>
<feature type="non-terminal residue" evidence="15">
    <location>
        <position position="1"/>
    </location>
</feature>
<dbReference type="GO" id="GO:0005525">
    <property type="term" value="F:GTP binding"/>
    <property type="evidence" value="ECO:0007669"/>
    <property type="project" value="InterPro"/>
</dbReference>
<dbReference type="PANTHER" id="PTHR18966">
    <property type="entry name" value="IONOTROPIC GLUTAMATE RECEPTOR"/>
    <property type="match status" value="1"/>
</dbReference>
<dbReference type="Proteomes" id="UP000685013">
    <property type="component" value="Chromosome 20"/>
</dbReference>
<keyword evidence="7" id="KW-0406">Ion transport</keyword>
<keyword evidence="4 13" id="KW-0812">Transmembrane</keyword>
<evidence type="ECO:0000256" key="10">
    <source>
        <dbReference type="ARBA" id="ARBA00023180"/>
    </source>
</evidence>
<keyword evidence="9 15" id="KW-0675">Receptor</keyword>
<dbReference type="CDD" id="cd19990">
    <property type="entry name" value="PBP1_GABAb_receptor_plant"/>
    <property type="match status" value="1"/>
</dbReference>
<keyword evidence="5" id="KW-0732">Signal</keyword>
<feature type="transmembrane region" description="Helical" evidence="13">
    <location>
        <begin position="847"/>
        <end position="871"/>
    </location>
</feature>
<evidence type="ECO:0000256" key="3">
    <source>
        <dbReference type="ARBA" id="ARBA00022448"/>
    </source>
</evidence>
<dbReference type="FunFam" id="3.40.50.300:FF:000927">
    <property type="entry name" value="Septum-promoting GTP-binding protein 1"/>
    <property type="match status" value="1"/>
</dbReference>
<organism evidence="15 16">
    <name type="scientific">Cucurbita argyrosperma subsp. sororia</name>
    <dbReference type="NCBI Taxonomy" id="37648"/>
    <lineage>
        <taxon>Eukaryota</taxon>
        <taxon>Viridiplantae</taxon>
        <taxon>Streptophyta</taxon>
        <taxon>Embryophyta</taxon>
        <taxon>Tracheophyta</taxon>
        <taxon>Spermatophyta</taxon>
        <taxon>Magnoliopsida</taxon>
        <taxon>eudicotyledons</taxon>
        <taxon>Gunneridae</taxon>
        <taxon>Pentapetalae</taxon>
        <taxon>rosids</taxon>
        <taxon>fabids</taxon>
        <taxon>Cucurbitales</taxon>
        <taxon>Cucurbitaceae</taxon>
        <taxon>Cucurbiteae</taxon>
        <taxon>Cucurbita</taxon>
    </lineage>
</organism>